<comment type="function">
    <text evidence="9">Part of the tripartite ATP-independent periplasmic (TRAP) transport system.</text>
</comment>
<keyword evidence="6 9" id="KW-1133">Transmembrane helix</keyword>
<comment type="subcellular location">
    <subcellularLocation>
        <location evidence="1 9">Cell inner membrane</location>
        <topology evidence="1 9">Multi-pass membrane protein</topology>
    </subcellularLocation>
</comment>
<evidence type="ECO:0000256" key="4">
    <source>
        <dbReference type="ARBA" id="ARBA00022519"/>
    </source>
</evidence>
<evidence type="ECO:0000259" key="10">
    <source>
        <dbReference type="Pfam" id="PF04290"/>
    </source>
</evidence>
<dbReference type="EMBL" id="JAKRRY010000017">
    <property type="protein sequence ID" value="MCW8346991.1"/>
    <property type="molecule type" value="Genomic_DNA"/>
</dbReference>
<feature type="transmembrane region" description="Helical" evidence="9">
    <location>
        <begin position="21"/>
        <end position="39"/>
    </location>
</feature>
<evidence type="ECO:0000313" key="11">
    <source>
        <dbReference type="EMBL" id="MCW8346991.1"/>
    </source>
</evidence>
<evidence type="ECO:0000313" key="12">
    <source>
        <dbReference type="Proteomes" id="UP001155587"/>
    </source>
</evidence>
<evidence type="ECO:0000256" key="8">
    <source>
        <dbReference type="ARBA" id="ARBA00038436"/>
    </source>
</evidence>
<reference evidence="11" key="1">
    <citation type="submission" date="2022-02" db="EMBL/GenBank/DDBJ databases">
        <title>Vibrio sp. nov, a new bacterium isolated from seawater.</title>
        <authorList>
            <person name="Yuan Y."/>
        </authorList>
    </citation>
    <scope>NUCLEOTIDE SEQUENCE</scope>
    <source>
        <strain evidence="11">ZSDZ65</strain>
    </source>
</reference>
<keyword evidence="2 9" id="KW-0813">Transport</keyword>
<evidence type="ECO:0000256" key="7">
    <source>
        <dbReference type="ARBA" id="ARBA00023136"/>
    </source>
</evidence>
<dbReference type="InterPro" id="IPR007387">
    <property type="entry name" value="TRAP_DctQ"/>
</dbReference>
<evidence type="ECO:0000256" key="6">
    <source>
        <dbReference type="ARBA" id="ARBA00022989"/>
    </source>
</evidence>
<evidence type="ECO:0000256" key="3">
    <source>
        <dbReference type="ARBA" id="ARBA00022475"/>
    </source>
</evidence>
<evidence type="ECO:0000256" key="5">
    <source>
        <dbReference type="ARBA" id="ARBA00022692"/>
    </source>
</evidence>
<feature type="domain" description="Tripartite ATP-independent periplasmic transporters DctQ component" evidence="10">
    <location>
        <begin position="35"/>
        <end position="164"/>
    </location>
</feature>
<gene>
    <name evidence="11" type="ORF">MD535_13380</name>
</gene>
<keyword evidence="4 9" id="KW-0997">Cell inner membrane</keyword>
<dbReference type="PANTHER" id="PTHR35011:SF4">
    <property type="entry name" value="SLL1102 PROTEIN"/>
    <property type="match status" value="1"/>
</dbReference>
<keyword evidence="12" id="KW-1185">Reference proteome</keyword>
<dbReference type="AlphaFoldDB" id="A0A9X3CNX3"/>
<dbReference type="Pfam" id="PF04290">
    <property type="entry name" value="DctQ"/>
    <property type="match status" value="1"/>
</dbReference>
<feature type="transmembrane region" description="Helical" evidence="9">
    <location>
        <begin position="138"/>
        <end position="163"/>
    </location>
</feature>
<comment type="subunit">
    <text evidence="9">The complex comprises the extracytoplasmic solute receptor protein and the two transmembrane proteins.</text>
</comment>
<feature type="transmembrane region" description="Helical" evidence="9">
    <location>
        <begin position="95"/>
        <end position="118"/>
    </location>
</feature>
<comment type="similarity">
    <text evidence="8 9">Belongs to the TRAP transporter small permease family.</text>
</comment>
<dbReference type="GO" id="GO:0005886">
    <property type="term" value="C:plasma membrane"/>
    <property type="evidence" value="ECO:0007669"/>
    <property type="project" value="UniProtKB-SubCell"/>
</dbReference>
<dbReference type="Proteomes" id="UP001155587">
    <property type="component" value="Unassembled WGS sequence"/>
</dbReference>
<feature type="transmembrane region" description="Helical" evidence="9">
    <location>
        <begin position="59"/>
        <end position="74"/>
    </location>
</feature>
<evidence type="ECO:0000256" key="1">
    <source>
        <dbReference type="ARBA" id="ARBA00004429"/>
    </source>
</evidence>
<keyword evidence="5 9" id="KW-0812">Transmembrane</keyword>
<dbReference type="InterPro" id="IPR055348">
    <property type="entry name" value="DctQ"/>
</dbReference>
<accession>A0A9X3CNX3</accession>
<comment type="caution">
    <text evidence="11">The sequence shown here is derived from an EMBL/GenBank/DDBJ whole genome shotgun (WGS) entry which is preliminary data.</text>
</comment>
<keyword evidence="7 9" id="KW-0472">Membrane</keyword>
<proteinExistence type="inferred from homology"/>
<dbReference type="GO" id="GO:0022857">
    <property type="term" value="F:transmembrane transporter activity"/>
    <property type="evidence" value="ECO:0007669"/>
    <property type="project" value="UniProtKB-UniRule"/>
</dbReference>
<sequence length="184" mass="20642">MESGMRSLIYIERLFNKVSDVLGVVSSLLFLLLLANVVYDVVMRYVFNDVSIAFQEMEWHLFSAVFLLGVPYAIKAGGHVRVDVFYERLSVKARAIIDLIGTFVFLFPFCLLVAWFGIDFAKESFALGETSGDPGGLPYRWVIKAMIPLSFFFMAISGVGLVLHSLNKLVNPHLIYANSTDSKE</sequence>
<dbReference type="PANTHER" id="PTHR35011">
    <property type="entry name" value="2,3-DIKETO-L-GULONATE TRAP TRANSPORTER SMALL PERMEASE PROTEIN YIAM"/>
    <property type="match status" value="1"/>
</dbReference>
<organism evidence="11 12">
    <name type="scientific">Vibrio qingdaonensis</name>
    <dbReference type="NCBI Taxonomy" id="2829491"/>
    <lineage>
        <taxon>Bacteria</taxon>
        <taxon>Pseudomonadati</taxon>
        <taxon>Pseudomonadota</taxon>
        <taxon>Gammaproteobacteria</taxon>
        <taxon>Vibrionales</taxon>
        <taxon>Vibrionaceae</taxon>
        <taxon>Vibrio</taxon>
    </lineage>
</organism>
<dbReference type="RefSeq" id="WP_265675528.1">
    <property type="nucleotide sequence ID" value="NZ_JAKRRY010000017.1"/>
</dbReference>
<keyword evidence="3" id="KW-1003">Cell membrane</keyword>
<evidence type="ECO:0000256" key="2">
    <source>
        <dbReference type="ARBA" id="ARBA00022448"/>
    </source>
</evidence>
<protein>
    <recommendedName>
        <fullName evidence="9">TRAP transporter small permease protein</fullName>
    </recommendedName>
</protein>
<evidence type="ECO:0000256" key="9">
    <source>
        <dbReference type="RuleBase" id="RU369079"/>
    </source>
</evidence>
<name>A0A9X3CNX3_9VIBR</name>